<keyword evidence="6" id="KW-1185">Reference proteome</keyword>
<evidence type="ECO:0000259" key="4">
    <source>
        <dbReference type="PROSITE" id="PS51858"/>
    </source>
</evidence>
<dbReference type="GeneID" id="94351166"/>
<dbReference type="PANTHER" id="PTHR12378">
    <property type="entry name" value="DESUMOYLATING ISOPEPTIDASE"/>
    <property type="match status" value="1"/>
</dbReference>
<evidence type="ECO:0000313" key="5">
    <source>
        <dbReference type="EMBL" id="TDH67864.1"/>
    </source>
</evidence>
<dbReference type="GO" id="GO:0006508">
    <property type="term" value="P:proteolysis"/>
    <property type="evidence" value="ECO:0007669"/>
    <property type="project" value="UniProtKB-KW"/>
</dbReference>
<dbReference type="Pfam" id="PF05903">
    <property type="entry name" value="Peptidase_C97"/>
    <property type="match status" value="2"/>
</dbReference>
<keyword evidence="3" id="KW-0378">Hydrolase</keyword>
<dbReference type="GO" id="GO:0016579">
    <property type="term" value="P:protein deubiquitination"/>
    <property type="evidence" value="ECO:0007669"/>
    <property type="project" value="TreeGrafter"/>
</dbReference>
<dbReference type="Gene3D" id="3.90.1720.30">
    <property type="entry name" value="PPPDE domains"/>
    <property type="match status" value="2"/>
</dbReference>
<dbReference type="KEGG" id="blac:94351166"/>
<feature type="domain" description="PPPDE" evidence="4">
    <location>
        <begin position="5"/>
        <end position="161"/>
    </location>
</feature>
<comment type="similarity">
    <text evidence="1">Belongs to the DeSI family.</text>
</comment>
<dbReference type="InterPro" id="IPR008580">
    <property type="entry name" value="PPPDE_dom"/>
</dbReference>
<dbReference type="PROSITE" id="PS51858">
    <property type="entry name" value="PPPDE"/>
    <property type="match status" value="1"/>
</dbReference>
<evidence type="ECO:0000256" key="2">
    <source>
        <dbReference type="ARBA" id="ARBA00022670"/>
    </source>
</evidence>
<organism evidence="5 6">
    <name type="scientific">Bremia lactucae</name>
    <name type="common">Lettuce downy mildew</name>
    <dbReference type="NCBI Taxonomy" id="4779"/>
    <lineage>
        <taxon>Eukaryota</taxon>
        <taxon>Sar</taxon>
        <taxon>Stramenopiles</taxon>
        <taxon>Oomycota</taxon>
        <taxon>Peronosporomycetes</taxon>
        <taxon>Peronosporales</taxon>
        <taxon>Peronosporaceae</taxon>
        <taxon>Bremia</taxon>
    </lineage>
</organism>
<dbReference type="PANTHER" id="PTHR12378:SF80">
    <property type="entry name" value="IP06716P-RELATED"/>
    <property type="match status" value="1"/>
</dbReference>
<dbReference type="GO" id="GO:0101005">
    <property type="term" value="F:deubiquitinase activity"/>
    <property type="evidence" value="ECO:0007669"/>
    <property type="project" value="TreeGrafter"/>
</dbReference>
<dbReference type="AlphaFoldDB" id="A0A976FJV3"/>
<reference evidence="5 6" key="1">
    <citation type="journal article" date="2021" name="Genome Biol.">
        <title>AFLAP: assembly-free linkage analysis pipeline using k-mers from genome sequencing data.</title>
        <authorList>
            <person name="Fletcher K."/>
            <person name="Zhang L."/>
            <person name="Gil J."/>
            <person name="Han R."/>
            <person name="Cavanaugh K."/>
            <person name="Michelmore R."/>
        </authorList>
    </citation>
    <scope>NUCLEOTIDE SEQUENCE [LARGE SCALE GENOMIC DNA]</scope>
    <source>
        <strain evidence="5 6">SF5</strain>
    </source>
</reference>
<comment type="caution">
    <text evidence="5">The sequence shown here is derived from an EMBL/GenBank/DDBJ whole genome shotgun (WGS) entry which is preliminary data.</text>
</comment>
<dbReference type="Proteomes" id="UP000294530">
    <property type="component" value="Unassembled WGS sequence"/>
</dbReference>
<evidence type="ECO:0000313" key="6">
    <source>
        <dbReference type="Proteomes" id="UP000294530"/>
    </source>
</evidence>
<name>A0A976FJV3_BRELC</name>
<keyword evidence="2" id="KW-0645">Protease</keyword>
<dbReference type="OrthoDB" id="412286at2759"/>
<accession>A0A976FJV3</accession>
<sequence>MGPRTAVRLNIYNLMEANEFMAAFGLGIFHSGVEIAGEEFSYASGAGVFSSTPRHAPGATFRESIDMGYFQGSSQEAHHLAFSLCSDFEGNAYNLFTKYGLCSRAEEKFKRKCDDCDYFDRNCNTYADYLCQLLLNKSIPAYVNRAAYLGSFLSCLLPADLMDQAPVGDPYSPSRITSGAPRGFNSAYIPFAGSGQAVGTSSDALTSTDLSSLSTRREKVRLAVMRRQQQ</sequence>
<dbReference type="SMART" id="SM01179">
    <property type="entry name" value="DUF862"/>
    <property type="match status" value="1"/>
</dbReference>
<gene>
    <name evidence="5" type="ORF">CCR75_007434</name>
</gene>
<dbReference type="RefSeq" id="XP_067817363.1">
    <property type="nucleotide sequence ID" value="XM_067965495.1"/>
</dbReference>
<protein>
    <recommendedName>
        <fullName evidence="4">PPPDE domain-containing protein</fullName>
    </recommendedName>
</protein>
<dbReference type="InterPro" id="IPR042266">
    <property type="entry name" value="PPPDE_sf"/>
</dbReference>
<dbReference type="EMBL" id="SHOA02000189">
    <property type="protein sequence ID" value="TDH67864.1"/>
    <property type="molecule type" value="Genomic_DNA"/>
</dbReference>
<proteinExistence type="inferred from homology"/>
<evidence type="ECO:0000256" key="3">
    <source>
        <dbReference type="ARBA" id="ARBA00022801"/>
    </source>
</evidence>
<evidence type="ECO:0000256" key="1">
    <source>
        <dbReference type="ARBA" id="ARBA00008140"/>
    </source>
</evidence>